<dbReference type="EMBL" id="JANPWB010000012">
    <property type="protein sequence ID" value="KAJ1114709.1"/>
    <property type="molecule type" value="Genomic_DNA"/>
</dbReference>
<accession>A0AAV7NJ84</accession>
<proteinExistence type="predicted"/>
<reference evidence="1" key="1">
    <citation type="journal article" date="2022" name="bioRxiv">
        <title>Sequencing and chromosome-scale assembly of the giantPleurodeles waltlgenome.</title>
        <authorList>
            <person name="Brown T."/>
            <person name="Elewa A."/>
            <person name="Iarovenko S."/>
            <person name="Subramanian E."/>
            <person name="Araus A.J."/>
            <person name="Petzold A."/>
            <person name="Susuki M."/>
            <person name="Suzuki K.-i.T."/>
            <person name="Hayashi T."/>
            <person name="Toyoda A."/>
            <person name="Oliveira C."/>
            <person name="Osipova E."/>
            <person name="Leigh N.D."/>
            <person name="Simon A."/>
            <person name="Yun M.H."/>
        </authorList>
    </citation>
    <scope>NUCLEOTIDE SEQUENCE</scope>
    <source>
        <strain evidence="1">20211129_DDA</strain>
        <tissue evidence="1">Liver</tissue>
    </source>
</reference>
<protein>
    <submittedName>
        <fullName evidence="1">Uncharacterized protein</fullName>
    </submittedName>
</protein>
<gene>
    <name evidence="1" type="ORF">NDU88_002940</name>
</gene>
<sequence>MSAGAVSPHTKEGRAPARLADLELLLAKHLPTRRWKAALSPTVAQWSTEVLEWGKAESEAIRREERREFRKIPMALDWDEILEEFKKTCEEDDVQVQI</sequence>
<keyword evidence="2" id="KW-1185">Reference proteome</keyword>
<dbReference type="Proteomes" id="UP001066276">
    <property type="component" value="Chromosome 8"/>
</dbReference>
<evidence type="ECO:0000313" key="2">
    <source>
        <dbReference type="Proteomes" id="UP001066276"/>
    </source>
</evidence>
<name>A0AAV7NJ84_PLEWA</name>
<dbReference type="AlphaFoldDB" id="A0AAV7NJ84"/>
<evidence type="ECO:0000313" key="1">
    <source>
        <dbReference type="EMBL" id="KAJ1114709.1"/>
    </source>
</evidence>
<organism evidence="1 2">
    <name type="scientific">Pleurodeles waltl</name>
    <name type="common">Iberian ribbed newt</name>
    <dbReference type="NCBI Taxonomy" id="8319"/>
    <lineage>
        <taxon>Eukaryota</taxon>
        <taxon>Metazoa</taxon>
        <taxon>Chordata</taxon>
        <taxon>Craniata</taxon>
        <taxon>Vertebrata</taxon>
        <taxon>Euteleostomi</taxon>
        <taxon>Amphibia</taxon>
        <taxon>Batrachia</taxon>
        <taxon>Caudata</taxon>
        <taxon>Salamandroidea</taxon>
        <taxon>Salamandridae</taxon>
        <taxon>Pleurodelinae</taxon>
        <taxon>Pleurodeles</taxon>
    </lineage>
</organism>
<comment type="caution">
    <text evidence="1">The sequence shown here is derived from an EMBL/GenBank/DDBJ whole genome shotgun (WGS) entry which is preliminary data.</text>
</comment>